<feature type="region of interest" description="Disordered" evidence="1">
    <location>
        <begin position="169"/>
        <end position="193"/>
    </location>
</feature>
<keyword evidence="3" id="KW-1185">Reference proteome</keyword>
<dbReference type="PATRIC" id="fig|1604004.4.peg.1182"/>
<evidence type="ECO:0000313" key="3">
    <source>
        <dbReference type="Proteomes" id="UP000069906"/>
    </source>
</evidence>
<feature type="compositionally biased region" description="Basic and acidic residues" evidence="1">
    <location>
        <begin position="77"/>
        <end position="86"/>
    </location>
</feature>
<reference evidence="2 3" key="1">
    <citation type="journal article" date="2015" name="ISME J.">
        <title>Elemental sulfur and acetate can support life of a novel strictly anaerobic haloarchaeon.</title>
        <authorList>
            <person name="Sorokin D.Y."/>
            <person name="Kublanov I.V."/>
            <person name="Gavrilov S.N."/>
            <person name="Rojo D."/>
            <person name="Roman P."/>
            <person name="Golyshin P.N."/>
            <person name="Slepak V.Z."/>
            <person name="Smedile F."/>
            <person name="Ferrer M."/>
            <person name="Messina E."/>
            <person name="La Cono V."/>
            <person name="Yakimov M.M."/>
        </authorList>
    </citation>
    <scope>NUCLEOTIDE SEQUENCE [LARGE SCALE GENOMIC DNA]</scope>
    <source>
        <strain evidence="2 3">HSR2</strain>
    </source>
</reference>
<sequence>MSDEIPPTVFTLRSNITLPLEDVHEFFESVDLPPEIEDIQIERRNNRLLISSVASDESLSKYTPTAELKAKVYEKRVYEEPPEDRQPYANRAPDEEEEPIPSELVEYARFAGRGDEVLRNTALQYPMFTVLAELALQAEEGKLTAITAVEGELEATRIVEGDDRPATVEVVEEKTESDEAQNGVDWRENEYIK</sequence>
<evidence type="ECO:0000256" key="1">
    <source>
        <dbReference type="SAM" id="MobiDB-lite"/>
    </source>
</evidence>
<dbReference type="InterPro" id="IPR055534">
    <property type="entry name" value="DUF7110"/>
</dbReference>
<organism evidence="2 3">
    <name type="scientific">Halanaeroarchaeum sulfurireducens</name>
    <dbReference type="NCBI Taxonomy" id="1604004"/>
    <lineage>
        <taxon>Archaea</taxon>
        <taxon>Methanobacteriati</taxon>
        <taxon>Methanobacteriota</taxon>
        <taxon>Stenosarchaea group</taxon>
        <taxon>Halobacteria</taxon>
        <taxon>Halobacteriales</taxon>
        <taxon>Halobacteriaceae</taxon>
        <taxon>Halanaeroarchaeum</taxon>
    </lineage>
</organism>
<dbReference type="HOGENOM" id="CLU_1264542_0_0_2"/>
<evidence type="ECO:0000313" key="2">
    <source>
        <dbReference type="EMBL" id="AKH97608.1"/>
    </source>
</evidence>
<dbReference type="Proteomes" id="UP000069906">
    <property type="component" value="Chromosome"/>
</dbReference>
<dbReference type="AlphaFoldDB" id="A0A0F7PE43"/>
<protein>
    <submittedName>
        <fullName evidence="2">Uncharacterized protein</fullName>
    </submittedName>
</protein>
<dbReference type="Pfam" id="PF23422">
    <property type="entry name" value="DUF7110"/>
    <property type="match status" value="1"/>
</dbReference>
<gene>
    <name evidence="2" type="ORF">HLASF_1120</name>
</gene>
<accession>A0A0F7PE43</accession>
<feature type="region of interest" description="Disordered" evidence="1">
    <location>
        <begin position="77"/>
        <end position="101"/>
    </location>
</feature>
<name>A0A0F7PE43_9EURY</name>
<dbReference type="KEGG" id="hsu:HLASF_1120"/>
<dbReference type="EMBL" id="CP008874">
    <property type="protein sequence ID" value="AKH97608.1"/>
    <property type="molecule type" value="Genomic_DNA"/>
</dbReference>
<proteinExistence type="predicted"/>